<keyword evidence="6" id="KW-1185">Reference proteome</keyword>
<protein>
    <submittedName>
        <fullName evidence="5">Outer membrane protein OmpA</fullName>
    </submittedName>
</protein>
<dbReference type="Gene3D" id="2.40.160.20">
    <property type="match status" value="1"/>
</dbReference>
<proteinExistence type="inferred from homology"/>
<dbReference type="InterPro" id="IPR011250">
    <property type="entry name" value="OMP/PagP_B-barrel"/>
</dbReference>
<evidence type="ECO:0000313" key="6">
    <source>
        <dbReference type="Proteomes" id="UP000054075"/>
    </source>
</evidence>
<dbReference type="RefSeq" id="WP_006034920.1">
    <property type="nucleotide sequence ID" value="NZ_AAQJ02000001.1"/>
</dbReference>
<comment type="similarity">
    <text evidence="1">Belongs to the outer membrane OOP (TC 1.B.6) superfamily. OmpA family.</text>
</comment>
<gene>
    <name evidence="5" type="ORF">RICGR_0766</name>
</gene>
<evidence type="ECO:0000256" key="2">
    <source>
        <dbReference type="ARBA" id="ARBA00023114"/>
    </source>
</evidence>
<organism evidence="5 6">
    <name type="scientific">Rickettsiella grylli</name>
    <dbReference type="NCBI Taxonomy" id="59196"/>
    <lineage>
        <taxon>Bacteria</taxon>
        <taxon>Pseudomonadati</taxon>
        <taxon>Pseudomonadota</taxon>
        <taxon>Gammaproteobacteria</taxon>
        <taxon>Legionellales</taxon>
        <taxon>Coxiellaceae</taxon>
        <taxon>Rickettsiella</taxon>
    </lineage>
</organism>
<dbReference type="GO" id="GO:0009279">
    <property type="term" value="C:cell outer membrane"/>
    <property type="evidence" value="ECO:0007669"/>
    <property type="project" value="InterPro"/>
</dbReference>
<dbReference type="GO" id="GO:0046930">
    <property type="term" value="C:pore complex"/>
    <property type="evidence" value="ECO:0007669"/>
    <property type="project" value="UniProtKB-KW"/>
</dbReference>
<keyword evidence="2" id="KW-0626">Porin</keyword>
<feature type="domain" description="Outer membrane protein OmpA-like transmembrane" evidence="4">
    <location>
        <begin position="60"/>
        <end position="200"/>
    </location>
</feature>
<evidence type="ECO:0000259" key="4">
    <source>
        <dbReference type="Pfam" id="PF01389"/>
    </source>
</evidence>
<feature type="signal peptide" evidence="3">
    <location>
        <begin position="1"/>
        <end position="22"/>
    </location>
</feature>
<keyword evidence="2" id="KW-0406">Ion transport</keyword>
<evidence type="ECO:0000313" key="5">
    <source>
        <dbReference type="EMBL" id="EDP45932.1"/>
    </source>
</evidence>
<dbReference type="SUPFAM" id="SSF56925">
    <property type="entry name" value="OMPA-like"/>
    <property type="match status" value="1"/>
</dbReference>
<dbReference type="OrthoDB" id="5660141at2"/>
<reference evidence="5" key="2">
    <citation type="submission" date="2007-10" db="EMBL/GenBank/DDBJ databases">
        <authorList>
            <person name="Myers G.S."/>
        </authorList>
    </citation>
    <scope>NUCLEOTIDE SEQUENCE [LARGE SCALE GENOMIC DNA]</scope>
</reference>
<keyword evidence="2" id="KW-0813">Transport</keyword>
<comment type="caution">
    <text evidence="5">The sequence shown here is derived from an EMBL/GenBank/DDBJ whole genome shotgun (WGS) entry which is preliminary data.</text>
</comment>
<dbReference type="Proteomes" id="UP000054075">
    <property type="component" value="Unassembled WGS sequence"/>
</dbReference>
<keyword evidence="3" id="KW-0732">Signal</keyword>
<dbReference type="eggNOG" id="COG3637">
    <property type="taxonomic scope" value="Bacteria"/>
</dbReference>
<dbReference type="EMBL" id="AAQJ02000001">
    <property type="protein sequence ID" value="EDP45932.1"/>
    <property type="molecule type" value="Genomic_DNA"/>
</dbReference>
<feature type="chain" id="PRO_5002727863" evidence="3">
    <location>
        <begin position="23"/>
        <end position="200"/>
    </location>
</feature>
<evidence type="ECO:0000256" key="1">
    <source>
        <dbReference type="ARBA" id="ARBA00005710"/>
    </source>
</evidence>
<keyword evidence="2" id="KW-0812">Transmembrane</keyword>
<reference evidence="5" key="1">
    <citation type="submission" date="2006-04" db="EMBL/GenBank/DDBJ databases">
        <authorList>
            <person name="Seshadri R."/>
            <person name="Federici B.A."/>
        </authorList>
    </citation>
    <scope>NUCLEOTIDE SEQUENCE [LARGE SCALE GENOMIC DNA]</scope>
</reference>
<dbReference type="AlphaFoldDB" id="A8PML9"/>
<dbReference type="Pfam" id="PF01389">
    <property type="entry name" value="OmpA_membrane"/>
    <property type="match status" value="1"/>
</dbReference>
<sequence>MLKKIMAISLGFSALSIATAHATTPGAYIEGQLGYAHTGTRFIKPFPSGKVDSKYQGGLAGRVAIGYQFNPNLAAEMGYLQLADQEAKLKSPVNQSITINQHAFDLVGKGILPLSDKFNLYAKAGVAYLVTDLSGDTINQHSIIKPVAKQSWAPEAGIGLTYNVTPNMFIDTAFTHIQPIGKNKPSNINMATIGLGFTFG</sequence>
<dbReference type="InterPro" id="IPR000498">
    <property type="entry name" value="OmpA-like_TM_dom"/>
</dbReference>
<dbReference type="GO" id="GO:0015288">
    <property type="term" value="F:porin activity"/>
    <property type="evidence" value="ECO:0007669"/>
    <property type="project" value="UniProtKB-KW"/>
</dbReference>
<accession>A8PML9</accession>
<name>A8PML9_9COXI</name>
<dbReference type="STRING" id="59196.RICGR_0766"/>
<evidence type="ECO:0000256" key="3">
    <source>
        <dbReference type="SAM" id="SignalP"/>
    </source>
</evidence>